<evidence type="ECO:0000256" key="1">
    <source>
        <dbReference type="SAM" id="MobiDB-lite"/>
    </source>
</evidence>
<evidence type="ECO:0000313" key="3">
    <source>
        <dbReference type="EMBL" id="KAF2398014.1"/>
    </source>
</evidence>
<gene>
    <name evidence="3" type="ORF">EJ06DRAFT_558430</name>
</gene>
<sequence length="175" mass="16103">MKFSALLLLATATLIAAQAPTGAPKAGGLPKGGAPKMPKGAMPPKCAFSCLAQPFQAAGCAPKGGAGGFPGMPKGAGGAAPPKPTGAGGPGASPPKSIDPAVISAAQSAAASVRSCVCGGTAFAAAAASCVPSACASEPTAAAAYANMVNGICKGVSGFQALSAPAAAAAAPTPA</sequence>
<dbReference type="EMBL" id="ML996701">
    <property type="protein sequence ID" value="KAF2398014.1"/>
    <property type="molecule type" value="Genomic_DNA"/>
</dbReference>
<keyword evidence="4" id="KW-1185">Reference proteome</keyword>
<proteinExistence type="predicted"/>
<evidence type="ECO:0008006" key="5">
    <source>
        <dbReference type="Google" id="ProtNLM"/>
    </source>
</evidence>
<dbReference type="AlphaFoldDB" id="A0A6G1HQ20"/>
<protein>
    <recommendedName>
        <fullName evidence="5">Extracellular membrane protein CFEM domain-containing protein</fullName>
    </recommendedName>
</protein>
<feature type="signal peptide" evidence="2">
    <location>
        <begin position="1"/>
        <end position="17"/>
    </location>
</feature>
<evidence type="ECO:0000256" key="2">
    <source>
        <dbReference type="SAM" id="SignalP"/>
    </source>
</evidence>
<organism evidence="3 4">
    <name type="scientific">Trichodelitschia bisporula</name>
    <dbReference type="NCBI Taxonomy" id="703511"/>
    <lineage>
        <taxon>Eukaryota</taxon>
        <taxon>Fungi</taxon>
        <taxon>Dikarya</taxon>
        <taxon>Ascomycota</taxon>
        <taxon>Pezizomycotina</taxon>
        <taxon>Dothideomycetes</taxon>
        <taxon>Dothideomycetes incertae sedis</taxon>
        <taxon>Phaeotrichales</taxon>
        <taxon>Phaeotrichaceae</taxon>
        <taxon>Trichodelitschia</taxon>
    </lineage>
</organism>
<keyword evidence="2" id="KW-0732">Signal</keyword>
<name>A0A6G1HQ20_9PEZI</name>
<feature type="region of interest" description="Disordered" evidence="1">
    <location>
        <begin position="72"/>
        <end position="99"/>
    </location>
</feature>
<reference evidence="3" key="1">
    <citation type="journal article" date="2020" name="Stud. Mycol.">
        <title>101 Dothideomycetes genomes: a test case for predicting lifestyles and emergence of pathogens.</title>
        <authorList>
            <person name="Haridas S."/>
            <person name="Albert R."/>
            <person name="Binder M."/>
            <person name="Bloem J."/>
            <person name="Labutti K."/>
            <person name="Salamov A."/>
            <person name="Andreopoulos B."/>
            <person name="Baker S."/>
            <person name="Barry K."/>
            <person name="Bills G."/>
            <person name="Bluhm B."/>
            <person name="Cannon C."/>
            <person name="Castanera R."/>
            <person name="Culley D."/>
            <person name="Daum C."/>
            <person name="Ezra D."/>
            <person name="Gonzalez J."/>
            <person name="Henrissat B."/>
            <person name="Kuo A."/>
            <person name="Liang C."/>
            <person name="Lipzen A."/>
            <person name="Lutzoni F."/>
            <person name="Magnuson J."/>
            <person name="Mondo S."/>
            <person name="Nolan M."/>
            <person name="Ohm R."/>
            <person name="Pangilinan J."/>
            <person name="Park H.-J."/>
            <person name="Ramirez L."/>
            <person name="Alfaro M."/>
            <person name="Sun H."/>
            <person name="Tritt A."/>
            <person name="Yoshinaga Y."/>
            <person name="Zwiers L.-H."/>
            <person name="Turgeon B."/>
            <person name="Goodwin S."/>
            <person name="Spatafora J."/>
            <person name="Crous P."/>
            <person name="Grigoriev I."/>
        </authorList>
    </citation>
    <scope>NUCLEOTIDE SEQUENCE</scope>
    <source>
        <strain evidence="3">CBS 262.69</strain>
    </source>
</reference>
<accession>A0A6G1HQ20</accession>
<evidence type="ECO:0000313" key="4">
    <source>
        <dbReference type="Proteomes" id="UP000799640"/>
    </source>
</evidence>
<dbReference type="Proteomes" id="UP000799640">
    <property type="component" value="Unassembled WGS sequence"/>
</dbReference>
<feature type="chain" id="PRO_5026343029" description="Extracellular membrane protein CFEM domain-containing protein" evidence="2">
    <location>
        <begin position="18"/>
        <end position="175"/>
    </location>
</feature>